<feature type="region of interest" description="Disordered" evidence="10">
    <location>
        <begin position="452"/>
        <end position="517"/>
    </location>
</feature>
<dbReference type="RefSeq" id="XP_018284049.1">
    <property type="nucleotide sequence ID" value="XM_018437991.1"/>
</dbReference>
<dbReference type="GO" id="GO:0000724">
    <property type="term" value="P:double-strand break repair via homologous recombination"/>
    <property type="evidence" value="ECO:0007669"/>
    <property type="project" value="TreeGrafter"/>
</dbReference>
<dbReference type="InterPro" id="IPR027417">
    <property type="entry name" value="P-loop_NTPase"/>
</dbReference>
<dbReference type="VEuPathDB" id="FungiDB:PHYBLDRAFT_178462"/>
<sequence length="893" mass="101023">MLEFQKEILTEIVADDALTILAPGLGLFRIMCSLIEMHCRGNHLVFLLNSNPEQNAALREHLMMAGILPDKNLKVIDSDTPAETRRAMYTNSGVFSVTPRILAVDMLLRRVPIPLISGIIVANAHRVRSDAMEELILNVYRKENEQGFIKAFSDNPSPFVSGFAPLQTILKSLRLRKVQLWPRFQVLVADNLSATEVDVIELRQPMSPSMEIIQKGLIECLEATLAELRRQNPTLDTQEVTIENSFFKMFDVSIRRRLSHIWHKVSPSSKQLIDDLGNLRRLLVYLTEYDAVSFYSILETIVDCGTPSKDNQQQFSKWLLLGSANTVIMEARKRVYLKPDDPEYNTTETWHGYTPINMPPSLRLTLEDQPKWELLRDILEEIEQDMDEATQGKGAPVLVMVKSLKTCAQLRRRLVEMSDPDYEDDKKPTMMTHLVQNLFSVRGNRIKILNPTATAATPTASPASPAPPPPFLRSSPFNKRRRTRGGSTTAGTGGTRSESTNDTQDSVQSSSQTTQECEAYQPEIKIDMAQVLMPTTTETISSEFIEIPKENTITIHCYEPNLNDQILEDTEPLFVIMYDPDPAFVRSIEIYRSLNPHLNVRVYFMVYENSVEEQVYLSEIRKEKEAFERMIREKSNMVIPIPPSNVTPDDGFVSAVNSRILGGHLKPSEPAKIIVDMREFRNPLPPILYSQGIDIVPCTLVIGDYILSPDMCVERKSIVDLISSFTSGRLYTQCEAMSEHYKIPILLIEFDDTKAAPFQSLSEVKEHIVGTDITSKLVLLTITFPKLKIIWSPSQHETSLIFADLKKSQEQPDADIAASIGTNGARDEDRMYNITPEEMLRSMPGITSANYSIIMNAVNNLEDLCKVKEPELQKLIGKEPAKKLYRFIHQKAG</sequence>
<evidence type="ECO:0000256" key="9">
    <source>
        <dbReference type="ARBA" id="ARBA00023242"/>
    </source>
</evidence>
<protein>
    <recommendedName>
        <fullName evidence="11">ERCC4 domain-containing protein</fullName>
    </recommendedName>
</protein>
<organism evidence="12 13">
    <name type="scientific">Phycomyces blakesleeanus (strain ATCC 8743b / DSM 1359 / FGSC 10004 / NBRC 33097 / NRRL 1555)</name>
    <dbReference type="NCBI Taxonomy" id="763407"/>
    <lineage>
        <taxon>Eukaryota</taxon>
        <taxon>Fungi</taxon>
        <taxon>Fungi incertae sedis</taxon>
        <taxon>Mucoromycota</taxon>
        <taxon>Mucoromycotina</taxon>
        <taxon>Mucoromycetes</taxon>
        <taxon>Mucorales</taxon>
        <taxon>Phycomycetaceae</taxon>
        <taxon>Phycomyces</taxon>
    </lineage>
</organism>
<keyword evidence="7" id="KW-0238">DNA-binding</keyword>
<evidence type="ECO:0000256" key="4">
    <source>
        <dbReference type="ARBA" id="ARBA00022759"/>
    </source>
</evidence>
<gene>
    <name evidence="12" type="ORF">PHYBLDRAFT_178462</name>
</gene>
<dbReference type="InterPro" id="IPR006166">
    <property type="entry name" value="ERCC4_domain"/>
</dbReference>
<dbReference type="EMBL" id="KV441006">
    <property type="protein sequence ID" value="OAD66009.1"/>
    <property type="molecule type" value="Genomic_DNA"/>
</dbReference>
<evidence type="ECO:0000313" key="13">
    <source>
        <dbReference type="Proteomes" id="UP000077315"/>
    </source>
</evidence>
<dbReference type="Gene3D" id="3.40.50.10130">
    <property type="match status" value="1"/>
</dbReference>
<evidence type="ECO:0000256" key="3">
    <source>
        <dbReference type="ARBA" id="ARBA00022722"/>
    </source>
</evidence>
<comment type="similarity">
    <text evidence="2">Belongs to the XPF family.</text>
</comment>
<proteinExistence type="inferred from homology"/>
<dbReference type="FunCoup" id="A0A167JHW9">
    <property type="interactions" value="663"/>
</dbReference>
<evidence type="ECO:0000256" key="7">
    <source>
        <dbReference type="ARBA" id="ARBA00023125"/>
    </source>
</evidence>
<accession>A0A167JHW9</accession>
<evidence type="ECO:0000256" key="2">
    <source>
        <dbReference type="ARBA" id="ARBA00010015"/>
    </source>
</evidence>
<evidence type="ECO:0000256" key="8">
    <source>
        <dbReference type="ARBA" id="ARBA00023204"/>
    </source>
</evidence>
<keyword evidence="4" id="KW-0255">Endonuclease</keyword>
<dbReference type="AlphaFoldDB" id="A0A167JHW9"/>
<dbReference type="Proteomes" id="UP000077315">
    <property type="component" value="Unassembled WGS sequence"/>
</dbReference>
<dbReference type="InParanoid" id="A0A167JHW9"/>
<feature type="compositionally biased region" description="Low complexity" evidence="10">
    <location>
        <begin position="485"/>
        <end position="515"/>
    </location>
</feature>
<keyword evidence="5" id="KW-0227">DNA damage</keyword>
<dbReference type="PANTHER" id="PTHR10150">
    <property type="entry name" value="DNA REPAIR ENDONUCLEASE XPF"/>
    <property type="match status" value="1"/>
</dbReference>
<dbReference type="GO" id="GO:0000014">
    <property type="term" value="F:single-stranded DNA endodeoxyribonuclease activity"/>
    <property type="evidence" value="ECO:0007669"/>
    <property type="project" value="TreeGrafter"/>
</dbReference>
<reference evidence="13" key="1">
    <citation type="submission" date="2015-06" db="EMBL/GenBank/DDBJ databases">
        <title>Expansion of signal transduction pathways in fungi by whole-genome duplication.</title>
        <authorList>
            <consortium name="DOE Joint Genome Institute"/>
            <person name="Corrochano L.M."/>
            <person name="Kuo A."/>
            <person name="Marcet-Houben M."/>
            <person name="Polaino S."/>
            <person name="Salamov A."/>
            <person name="Villalobos J.M."/>
            <person name="Alvarez M.I."/>
            <person name="Avalos J."/>
            <person name="Benito E.P."/>
            <person name="Benoit I."/>
            <person name="Burger G."/>
            <person name="Camino L.P."/>
            <person name="Canovas D."/>
            <person name="Cerda-Olmedo E."/>
            <person name="Cheng J.-F."/>
            <person name="Dominguez A."/>
            <person name="Elias M."/>
            <person name="Eslava A.P."/>
            <person name="Glaser F."/>
            <person name="Grimwood J."/>
            <person name="Gutierrez G."/>
            <person name="Heitman J."/>
            <person name="Henrissat B."/>
            <person name="Iturriaga E.A."/>
            <person name="Lang B.F."/>
            <person name="Lavin J.L."/>
            <person name="Lee S."/>
            <person name="Li W."/>
            <person name="Lindquist E."/>
            <person name="Lopez-Garcia S."/>
            <person name="Luque E.M."/>
            <person name="Marcos A.T."/>
            <person name="Martin J."/>
            <person name="McCluskey K."/>
            <person name="Medina H.R."/>
            <person name="Miralles-Duran A."/>
            <person name="Miyazaki A."/>
            <person name="Munoz-Torres E."/>
            <person name="Oguiza J.A."/>
            <person name="Ohm R."/>
            <person name="Olmedo M."/>
            <person name="Orejas M."/>
            <person name="Ortiz-Castellanos L."/>
            <person name="Pisabarro A.G."/>
            <person name="Rodriguez-Romero J."/>
            <person name="Ruiz-Herrera J."/>
            <person name="Ruiz-Vazquez R."/>
            <person name="Sanz C."/>
            <person name="Schackwitz W."/>
            <person name="Schmutz J."/>
            <person name="Shahriari M."/>
            <person name="Shelest E."/>
            <person name="Silva-Franco F."/>
            <person name="Soanes D."/>
            <person name="Syed K."/>
            <person name="Tagua V.G."/>
            <person name="Talbot N.J."/>
            <person name="Thon M."/>
            <person name="De vries R.P."/>
            <person name="Wiebenga A."/>
            <person name="Yadav J.S."/>
            <person name="Braun E.L."/>
            <person name="Baker S."/>
            <person name="Garre V."/>
            <person name="Horwitz B."/>
            <person name="Torres-Martinez S."/>
            <person name="Idnurm A."/>
            <person name="Herrera-Estrella A."/>
            <person name="Gabaldon T."/>
            <person name="Grigoriev I.V."/>
        </authorList>
    </citation>
    <scope>NUCLEOTIDE SEQUENCE [LARGE SCALE GENOMIC DNA]</scope>
    <source>
        <strain evidence="13">NRRL 1555(-)</strain>
    </source>
</reference>
<dbReference type="SMART" id="SM00891">
    <property type="entry name" value="ERCC4"/>
    <property type="match status" value="1"/>
</dbReference>
<evidence type="ECO:0000256" key="10">
    <source>
        <dbReference type="SAM" id="MobiDB-lite"/>
    </source>
</evidence>
<keyword evidence="3" id="KW-0540">Nuclease</keyword>
<feature type="compositionally biased region" description="Low complexity" evidence="10">
    <location>
        <begin position="452"/>
        <end position="463"/>
    </location>
</feature>
<dbReference type="PANTHER" id="PTHR10150:SF0">
    <property type="entry name" value="DNA REPAIR ENDONUCLEASE XPF"/>
    <property type="match status" value="1"/>
</dbReference>
<dbReference type="OrthoDB" id="361020at2759"/>
<keyword evidence="13" id="KW-1185">Reference proteome</keyword>
<dbReference type="InterPro" id="IPR010994">
    <property type="entry name" value="RuvA_2-like"/>
</dbReference>
<name>A0A167JHW9_PHYB8</name>
<keyword evidence="6" id="KW-0378">Hydrolase</keyword>
<dbReference type="Gene3D" id="3.40.50.300">
    <property type="entry name" value="P-loop containing nucleotide triphosphate hydrolases"/>
    <property type="match status" value="1"/>
</dbReference>
<dbReference type="SUPFAM" id="SSF52980">
    <property type="entry name" value="Restriction endonuclease-like"/>
    <property type="match status" value="1"/>
</dbReference>
<evidence type="ECO:0000256" key="5">
    <source>
        <dbReference type="ARBA" id="ARBA00022763"/>
    </source>
</evidence>
<dbReference type="InterPro" id="IPR011335">
    <property type="entry name" value="Restrct_endonuc-II-like"/>
</dbReference>
<keyword evidence="9" id="KW-0539">Nucleus</keyword>
<dbReference type="Gene3D" id="1.10.150.20">
    <property type="entry name" value="5' to 3' exonuclease, C-terminal subdomain"/>
    <property type="match status" value="1"/>
</dbReference>
<evidence type="ECO:0000313" key="12">
    <source>
        <dbReference type="EMBL" id="OAD66009.1"/>
    </source>
</evidence>
<dbReference type="SUPFAM" id="SSF47781">
    <property type="entry name" value="RuvA domain 2-like"/>
    <property type="match status" value="1"/>
</dbReference>
<dbReference type="GO" id="GO:0003684">
    <property type="term" value="F:damaged DNA binding"/>
    <property type="evidence" value="ECO:0007669"/>
    <property type="project" value="TreeGrafter"/>
</dbReference>
<dbReference type="STRING" id="763407.A0A167JHW9"/>
<evidence type="ECO:0000256" key="1">
    <source>
        <dbReference type="ARBA" id="ARBA00004123"/>
    </source>
</evidence>
<dbReference type="GO" id="GO:0000110">
    <property type="term" value="C:nucleotide-excision repair factor 1 complex"/>
    <property type="evidence" value="ECO:0007669"/>
    <property type="project" value="TreeGrafter"/>
</dbReference>
<dbReference type="GO" id="GO:1901255">
    <property type="term" value="P:nucleotide-excision repair involved in interstrand cross-link repair"/>
    <property type="evidence" value="ECO:0007669"/>
    <property type="project" value="TreeGrafter"/>
</dbReference>
<comment type="subcellular location">
    <subcellularLocation>
        <location evidence="1">Nucleus</location>
    </subcellularLocation>
</comment>
<dbReference type="FunFam" id="3.40.50.10130:FF:000002">
    <property type="entry name" value="DNA repair endonuclease XPF"/>
    <property type="match status" value="1"/>
</dbReference>
<dbReference type="GO" id="GO:0000712">
    <property type="term" value="P:resolution of meiotic recombination intermediates"/>
    <property type="evidence" value="ECO:0007669"/>
    <property type="project" value="TreeGrafter"/>
</dbReference>
<keyword evidence="8" id="KW-0234">DNA repair</keyword>
<dbReference type="Pfam" id="PF02732">
    <property type="entry name" value="ERCC4"/>
    <property type="match status" value="1"/>
</dbReference>
<dbReference type="CDD" id="cd20078">
    <property type="entry name" value="XPF_nuclease_XPF_euk"/>
    <property type="match status" value="1"/>
</dbReference>
<dbReference type="GO" id="GO:0003697">
    <property type="term" value="F:single-stranded DNA binding"/>
    <property type="evidence" value="ECO:0007669"/>
    <property type="project" value="TreeGrafter"/>
</dbReference>
<evidence type="ECO:0000259" key="11">
    <source>
        <dbReference type="SMART" id="SM00891"/>
    </source>
</evidence>
<dbReference type="InterPro" id="IPR047520">
    <property type="entry name" value="XPF_nuclease"/>
</dbReference>
<dbReference type="GeneID" id="28998897"/>
<evidence type="ECO:0000256" key="6">
    <source>
        <dbReference type="ARBA" id="ARBA00022801"/>
    </source>
</evidence>
<feature type="domain" description="ERCC4" evidence="11">
    <location>
        <begin position="672"/>
        <end position="752"/>
    </location>
</feature>